<evidence type="ECO:0000313" key="6">
    <source>
        <dbReference type="EMBL" id="SVA55412.1"/>
    </source>
</evidence>
<feature type="non-terminal residue" evidence="6">
    <location>
        <position position="462"/>
    </location>
</feature>
<evidence type="ECO:0000256" key="1">
    <source>
        <dbReference type="ARBA" id="ARBA00008857"/>
    </source>
</evidence>
<feature type="domain" description="Core-binding (CB)" evidence="5">
    <location>
        <begin position="80"/>
        <end position="162"/>
    </location>
</feature>
<accession>A0A381WSS5</accession>
<dbReference type="SUPFAM" id="SSF56349">
    <property type="entry name" value="DNA breaking-rejoining enzymes"/>
    <property type="match status" value="1"/>
</dbReference>
<dbReference type="InterPro" id="IPR011010">
    <property type="entry name" value="DNA_brk_join_enz"/>
</dbReference>
<dbReference type="InterPro" id="IPR013762">
    <property type="entry name" value="Integrase-like_cat_sf"/>
</dbReference>
<proteinExistence type="inferred from homology"/>
<dbReference type="InterPro" id="IPR050090">
    <property type="entry name" value="Tyrosine_recombinase_XerCD"/>
</dbReference>
<dbReference type="PANTHER" id="PTHR30349:SF64">
    <property type="entry name" value="PROPHAGE INTEGRASE INTD-RELATED"/>
    <property type="match status" value="1"/>
</dbReference>
<keyword evidence="3" id="KW-0233">DNA recombination</keyword>
<sequence length="462" mass="53139">MPRQIRVSTEYSGVYFVKLANQDQSFFIRYKRNGKSVEEKAGRSNQGWNAEKAYQLRTERMSGTSAAGNELQSNSDLLSQQDWTFSKIFSEYLRLRNKLKGRANDIYRFKNYLEKEFANITPSCVTQDDIERFKHNLQNRELKPATIRHVLELLRRLANFAAKNNLCSGLSFKIQMPKVENYKTEELTNAQLQKLMQVLEEESDIQVSNLVRLALYTGMRRGELFNLNWGDIDFYNKTITVKSDKKGDQPTIPLNEMAEKVLVEHAHTENGSKFVFPGRGGKKRTECKRPLLRIRKKAGLPDDFRILQGLRHVYASMLVSSGKVDLETLQSLLTQKSPLMTQRYAHLLDESQTNSENIIADGENNLSNATEEENYVSETVNAELLAEEVLETDCTVEDLDTEHLEEEPLIDSIRETTFAEPLEKENHETDIPEEQELTEFVQVAEQEVGLHENVFSKSHEAE</sequence>
<gene>
    <name evidence="6" type="ORF">METZ01_LOCUS108266</name>
</gene>
<dbReference type="GO" id="GO:0003677">
    <property type="term" value="F:DNA binding"/>
    <property type="evidence" value="ECO:0007669"/>
    <property type="project" value="UniProtKB-KW"/>
</dbReference>
<comment type="similarity">
    <text evidence="1">Belongs to the 'phage' integrase family.</text>
</comment>
<dbReference type="GO" id="GO:0006310">
    <property type="term" value="P:DNA recombination"/>
    <property type="evidence" value="ECO:0007669"/>
    <property type="project" value="UniProtKB-KW"/>
</dbReference>
<dbReference type="Gene3D" id="1.10.150.130">
    <property type="match status" value="1"/>
</dbReference>
<dbReference type="InterPro" id="IPR044068">
    <property type="entry name" value="CB"/>
</dbReference>
<name>A0A381WSS5_9ZZZZ</name>
<dbReference type="Gene3D" id="1.10.443.10">
    <property type="entry name" value="Intergrase catalytic core"/>
    <property type="match status" value="1"/>
</dbReference>
<dbReference type="InterPro" id="IPR002104">
    <property type="entry name" value="Integrase_catalytic"/>
</dbReference>
<evidence type="ECO:0000256" key="2">
    <source>
        <dbReference type="ARBA" id="ARBA00023125"/>
    </source>
</evidence>
<dbReference type="EMBL" id="UINC01012729">
    <property type="protein sequence ID" value="SVA55412.1"/>
    <property type="molecule type" value="Genomic_DNA"/>
</dbReference>
<protein>
    <recommendedName>
        <fullName evidence="7">Tyr recombinase domain-containing protein</fullName>
    </recommendedName>
</protein>
<dbReference type="CDD" id="cd00796">
    <property type="entry name" value="INT_Rci_Hp1_C"/>
    <property type="match status" value="1"/>
</dbReference>
<evidence type="ECO:0008006" key="7">
    <source>
        <dbReference type="Google" id="ProtNLM"/>
    </source>
</evidence>
<dbReference type="PROSITE" id="PS51900">
    <property type="entry name" value="CB"/>
    <property type="match status" value="1"/>
</dbReference>
<keyword evidence="2" id="KW-0238">DNA-binding</keyword>
<dbReference type="AlphaFoldDB" id="A0A381WSS5"/>
<dbReference type="PANTHER" id="PTHR30349">
    <property type="entry name" value="PHAGE INTEGRASE-RELATED"/>
    <property type="match status" value="1"/>
</dbReference>
<dbReference type="InterPro" id="IPR010998">
    <property type="entry name" value="Integrase_recombinase_N"/>
</dbReference>
<evidence type="ECO:0000256" key="3">
    <source>
        <dbReference type="ARBA" id="ARBA00023172"/>
    </source>
</evidence>
<dbReference type="GO" id="GO:0015074">
    <property type="term" value="P:DNA integration"/>
    <property type="evidence" value="ECO:0007669"/>
    <property type="project" value="InterPro"/>
</dbReference>
<organism evidence="6">
    <name type="scientific">marine metagenome</name>
    <dbReference type="NCBI Taxonomy" id="408172"/>
    <lineage>
        <taxon>unclassified sequences</taxon>
        <taxon>metagenomes</taxon>
        <taxon>ecological metagenomes</taxon>
    </lineage>
</organism>
<dbReference type="Pfam" id="PF00589">
    <property type="entry name" value="Phage_integrase"/>
    <property type="match status" value="1"/>
</dbReference>
<feature type="domain" description="Tyr recombinase" evidence="4">
    <location>
        <begin position="182"/>
        <end position="357"/>
    </location>
</feature>
<evidence type="ECO:0000259" key="5">
    <source>
        <dbReference type="PROSITE" id="PS51900"/>
    </source>
</evidence>
<evidence type="ECO:0000259" key="4">
    <source>
        <dbReference type="PROSITE" id="PS51898"/>
    </source>
</evidence>
<dbReference type="PROSITE" id="PS51898">
    <property type="entry name" value="TYR_RECOMBINASE"/>
    <property type="match status" value="1"/>
</dbReference>
<reference evidence="6" key="1">
    <citation type="submission" date="2018-05" db="EMBL/GenBank/DDBJ databases">
        <authorList>
            <person name="Lanie J.A."/>
            <person name="Ng W.-L."/>
            <person name="Kazmierczak K.M."/>
            <person name="Andrzejewski T.M."/>
            <person name="Davidsen T.M."/>
            <person name="Wayne K.J."/>
            <person name="Tettelin H."/>
            <person name="Glass J.I."/>
            <person name="Rusch D."/>
            <person name="Podicherti R."/>
            <person name="Tsui H.-C.T."/>
            <person name="Winkler M.E."/>
        </authorList>
    </citation>
    <scope>NUCLEOTIDE SEQUENCE</scope>
</reference>